<dbReference type="STRING" id="155974.SAMN04487818_107329"/>
<dbReference type="InterPro" id="IPR048647">
    <property type="entry name" value="RlmA_N"/>
</dbReference>
<feature type="binding site" evidence="1">
    <location>
        <position position="11"/>
    </location>
    <ligand>
        <name>Zn(2+)</name>
        <dbReference type="ChEBI" id="CHEBI:29105"/>
    </ligand>
</feature>
<feature type="binding site" evidence="1">
    <location>
        <position position="14"/>
    </location>
    <ligand>
        <name>Zn(2+)</name>
        <dbReference type="ChEBI" id="CHEBI:29105"/>
    </ligand>
</feature>
<dbReference type="EMBL" id="FOGI01000007">
    <property type="protein sequence ID" value="SES10216.1"/>
    <property type="molecule type" value="Genomic_DNA"/>
</dbReference>
<dbReference type="InterPro" id="IPR029063">
    <property type="entry name" value="SAM-dependent_MTases_sf"/>
</dbReference>
<dbReference type="RefSeq" id="WP_092779713.1">
    <property type="nucleotide sequence ID" value="NZ_FOGI01000007.1"/>
</dbReference>
<dbReference type="Proteomes" id="UP000199051">
    <property type="component" value="Unassembled WGS sequence"/>
</dbReference>
<evidence type="ECO:0000256" key="2">
    <source>
        <dbReference type="PIRSR" id="PIRSR018249-2"/>
    </source>
</evidence>
<accession>A0A1H9UL83</accession>
<dbReference type="CDD" id="cd02440">
    <property type="entry name" value="AdoMet_MTases"/>
    <property type="match status" value="1"/>
</dbReference>
<dbReference type="Pfam" id="PF21302">
    <property type="entry name" value="Zn_ribbon_RlmA"/>
    <property type="match status" value="1"/>
</dbReference>
<feature type="binding site" evidence="1">
    <location>
        <position position="27"/>
    </location>
    <ligand>
        <name>Zn(2+)</name>
        <dbReference type="ChEBI" id="CHEBI:29105"/>
    </ligand>
</feature>
<keyword evidence="1" id="KW-0479">Metal-binding</keyword>
<dbReference type="InterPro" id="IPR016718">
    <property type="entry name" value="rRNA_m1G-MeTrfase_A_prd"/>
</dbReference>
<dbReference type="PIRSF" id="PIRSF018249">
    <property type="entry name" value="MyrA_prd"/>
    <property type="match status" value="1"/>
</dbReference>
<dbReference type="GO" id="GO:0008168">
    <property type="term" value="F:methyltransferase activity"/>
    <property type="evidence" value="ECO:0007669"/>
    <property type="project" value="UniProtKB-KW"/>
</dbReference>
<dbReference type="GO" id="GO:0032259">
    <property type="term" value="P:methylation"/>
    <property type="evidence" value="ECO:0007669"/>
    <property type="project" value="UniProtKB-KW"/>
</dbReference>
<dbReference type="SUPFAM" id="SSF53335">
    <property type="entry name" value="S-adenosyl-L-methionine-dependent methyltransferases"/>
    <property type="match status" value="1"/>
</dbReference>
<feature type="binding site" evidence="2">
    <location>
        <position position="70"/>
    </location>
    <ligand>
        <name>S-adenosyl-L-methionine</name>
        <dbReference type="ChEBI" id="CHEBI:59789"/>
    </ligand>
</feature>
<organism evidence="4 5">
    <name type="scientific">Actinokineospora terrae</name>
    <dbReference type="NCBI Taxonomy" id="155974"/>
    <lineage>
        <taxon>Bacteria</taxon>
        <taxon>Bacillati</taxon>
        <taxon>Actinomycetota</taxon>
        <taxon>Actinomycetes</taxon>
        <taxon>Pseudonocardiales</taxon>
        <taxon>Pseudonocardiaceae</taxon>
        <taxon>Actinokineospora</taxon>
    </lineage>
</organism>
<name>A0A1H9UL83_9PSEU</name>
<keyword evidence="1" id="KW-0862">Zinc</keyword>
<dbReference type="Gene3D" id="3.40.50.150">
    <property type="entry name" value="Vaccinia Virus protein VP39"/>
    <property type="match status" value="1"/>
</dbReference>
<evidence type="ECO:0000313" key="5">
    <source>
        <dbReference type="Proteomes" id="UP000199051"/>
    </source>
</evidence>
<sequence>MLTDVLPYLVCPHCGNDLVLSGTSLHCSNRHSFDIAKQGYVSLLRAQTNFTGDTAAMIEARSTFLGAGHYDPIVRELVAVDPGPGCVTDIGAGIGHYLSAVLDANPDRVGIALDAAKPALKRAARAHERLGAVLCDAWQPLPIRTGSTGLVLNVFAPRNPAELNRILHPLGKLVVVAPTERHLGELVSAVDMLTVAADKGDQVSARLAPYFTEESRVLCEFPMALPHRDAAALVGMGPTAFHAEADEIAARVRGLTEPVAVTGSVTVTTYLPVSTVESGR</sequence>
<proteinExistence type="predicted"/>
<gene>
    <name evidence="4" type="ORF">SAMN04487818_107329</name>
</gene>
<keyword evidence="2" id="KW-0949">S-adenosyl-L-methionine</keyword>
<dbReference type="GO" id="GO:0046872">
    <property type="term" value="F:metal ion binding"/>
    <property type="evidence" value="ECO:0007669"/>
    <property type="project" value="UniProtKB-KW"/>
</dbReference>
<feature type="binding site" evidence="1">
    <location>
        <position position="31"/>
    </location>
    <ligand>
        <name>Zn(2+)</name>
        <dbReference type="ChEBI" id="CHEBI:29105"/>
    </ligand>
</feature>
<keyword evidence="5" id="KW-1185">Reference proteome</keyword>
<dbReference type="AlphaFoldDB" id="A0A1H9UL83"/>
<keyword evidence="4" id="KW-0808">Transferase</keyword>
<reference evidence="5" key="1">
    <citation type="submission" date="2016-10" db="EMBL/GenBank/DDBJ databases">
        <authorList>
            <person name="Varghese N."/>
            <person name="Submissions S."/>
        </authorList>
    </citation>
    <scope>NUCLEOTIDE SEQUENCE [LARGE SCALE GENOMIC DNA]</scope>
    <source>
        <strain evidence="5">DSM 44260</strain>
    </source>
</reference>
<feature type="domain" description="23S rRNA (guanine(745)-N(1))-methyltransferase N-terminal" evidence="3">
    <location>
        <begin position="10"/>
        <end position="47"/>
    </location>
</feature>
<evidence type="ECO:0000313" key="4">
    <source>
        <dbReference type="EMBL" id="SES10216.1"/>
    </source>
</evidence>
<evidence type="ECO:0000259" key="3">
    <source>
        <dbReference type="Pfam" id="PF21302"/>
    </source>
</evidence>
<keyword evidence="4" id="KW-0489">Methyltransferase</keyword>
<protein>
    <submittedName>
        <fullName evidence="4">23S rRNA m(1)G-748 methyltransferase</fullName>
    </submittedName>
</protein>
<evidence type="ECO:0000256" key="1">
    <source>
        <dbReference type="PIRSR" id="PIRSR018249-1"/>
    </source>
</evidence>
<feature type="binding site" evidence="2">
    <location>
        <position position="182"/>
    </location>
    <ligand>
        <name>S-adenosyl-L-methionine</name>
        <dbReference type="ChEBI" id="CHEBI:59789"/>
    </ligand>
</feature>